<keyword evidence="1" id="KW-0812">Transmembrane</keyword>
<evidence type="ECO:0000313" key="3">
    <source>
        <dbReference type="Proteomes" id="UP001595715"/>
    </source>
</evidence>
<evidence type="ECO:0000313" key="2">
    <source>
        <dbReference type="EMBL" id="MFC4099188.1"/>
    </source>
</evidence>
<proteinExistence type="predicted"/>
<accession>A0ABV8K1L7</accession>
<comment type="caution">
    <text evidence="2">The sequence shown here is derived from an EMBL/GenBank/DDBJ whole genome shotgun (WGS) entry which is preliminary data.</text>
</comment>
<sequence length="149" mass="16561">MVARSMKKGTFLTAILMAGLLIAGYYYVTSQMEKQQLQDAVDAKFKVELSNVLGSVSMTMNDYTYRFVLSSVAAAASIADLTSYEEQNDDLDISLHNLYIALREEKSRAAVMSRASEIRESIALLLVDPANKRATDKLKQLAEDTFFEG</sequence>
<evidence type="ECO:0000256" key="1">
    <source>
        <dbReference type="SAM" id="Phobius"/>
    </source>
</evidence>
<protein>
    <recommendedName>
        <fullName evidence="4">Chemotaxis methyl-accepting receptor HlyB-like 4HB MCP domain-containing protein</fullName>
    </recommendedName>
</protein>
<dbReference type="Proteomes" id="UP001595715">
    <property type="component" value="Unassembled WGS sequence"/>
</dbReference>
<feature type="transmembrane region" description="Helical" evidence="1">
    <location>
        <begin position="9"/>
        <end position="28"/>
    </location>
</feature>
<reference evidence="3" key="1">
    <citation type="journal article" date="2019" name="Int. J. Syst. Evol. Microbiol.">
        <title>The Global Catalogue of Microorganisms (GCM) 10K type strain sequencing project: providing services to taxonomists for standard genome sequencing and annotation.</title>
        <authorList>
            <consortium name="The Broad Institute Genomics Platform"/>
            <consortium name="The Broad Institute Genome Sequencing Center for Infectious Disease"/>
            <person name="Wu L."/>
            <person name="Ma J."/>
        </authorList>
    </citation>
    <scope>NUCLEOTIDE SEQUENCE [LARGE SCALE GENOMIC DNA]</scope>
    <source>
        <strain evidence="3">IBRC-M 10987</strain>
    </source>
</reference>
<organism evidence="2 3">
    <name type="scientific">Paenibacillus xanthanilyticus</name>
    <dbReference type="NCBI Taxonomy" id="1783531"/>
    <lineage>
        <taxon>Bacteria</taxon>
        <taxon>Bacillati</taxon>
        <taxon>Bacillota</taxon>
        <taxon>Bacilli</taxon>
        <taxon>Bacillales</taxon>
        <taxon>Paenibacillaceae</taxon>
        <taxon>Paenibacillus</taxon>
    </lineage>
</organism>
<evidence type="ECO:0008006" key="4">
    <source>
        <dbReference type="Google" id="ProtNLM"/>
    </source>
</evidence>
<keyword evidence="3" id="KW-1185">Reference proteome</keyword>
<dbReference type="EMBL" id="JBHSAM010000014">
    <property type="protein sequence ID" value="MFC4099188.1"/>
    <property type="molecule type" value="Genomic_DNA"/>
</dbReference>
<keyword evidence="1" id="KW-0472">Membrane</keyword>
<dbReference type="RefSeq" id="WP_377717874.1">
    <property type="nucleotide sequence ID" value="NZ_JBHSAM010000014.1"/>
</dbReference>
<name>A0ABV8K1L7_9BACL</name>
<gene>
    <name evidence="2" type="ORF">ACFOZ8_05885</name>
</gene>
<keyword evidence="1" id="KW-1133">Transmembrane helix</keyword>